<evidence type="ECO:0000313" key="2">
    <source>
        <dbReference type="EMBL" id="EQC37055.1"/>
    </source>
</evidence>
<feature type="region of interest" description="Disordered" evidence="1">
    <location>
        <begin position="270"/>
        <end position="293"/>
    </location>
</feature>
<proteinExistence type="predicted"/>
<protein>
    <submittedName>
        <fullName evidence="2">Uncharacterized protein</fullName>
    </submittedName>
</protein>
<dbReference type="VEuPathDB" id="FungiDB:SDRG_05282"/>
<dbReference type="RefSeq" id="XP_008609217.1">
    <property type="nucleotide sequence ID" value="XM_008610995.1"/>
</dbReference>
<sequence length="293" mass="32506">MRKEASETALMRPADTAALLPCPGLPEGAHELRYHERYAYSHNGVRPIGCPILLPLGTTTKRCQPCEQAAHNYKRVLAKWKDGPLRSPLYMMGAMDPIERRKVCITEQVKHVLDALQIAALNDLEDDRRRTVLLLQELEMFAIEVDLHMIAFDGGGISHRGKVFIACPGLVSSDVGLDDVQRFFRFFQLGNVSVDSRHRLRHAKCARYQYIQERIKHTSTAMCESCADLKTSLQGLVLAGAQTNAAGATPQHDAPGNYYNLTATTGLGAKAAARNKRARDATQKTQEPKRAKS</sequence>
<dbReference type="EMBL" id="JH767145">
    <property type="protein sequence ID" value="EQC37055.1"/>
    <property type="molecule type" value="Genomic_DNA"/>
</dbReference>
<dbReference type="AlphaFoldDB" id="T0QSS7"/>
<reference evidence="2 3" key="1">
    <citation type="submission" date="2012-04" db="EMBL/GenBank/DDBJ databases">
        <title>The Genome Sequence of Saprolegnia declina VS20.</title>
        <authorList>
            <consortium name="The Broad Institute Genome Sequencing Platform"/>
            <person name="Russ C."/>
            <person name="Nusbaum C."/>
            <person name="Tyler B."/>
            <person name="van West P."/>
            <person name="Dieguez-Uribeondo J."/>
            <person name="de Bruijn I."/>
            <person name="Tripathy S."/>
            <person name="Jiang R."/>
            <person name="Young S.K."/>
            <person name="Zeng Q."/>
            <person name="Gargeya S."/>
            <person name="Fitzgerald M."/>
            <person name="Haas B."/>
            <person name="Abouelleil A."/>
            <person name="Alvarado L."/>
            <person name="Arachchi H.M."/>
            <person name="Berlin A."/>
            <person name="Chapman S.B."/>
            <person name="Goldberg J."/>
            <person name="Griggs A."/>
            <person name="Gujja S."/>
            <person name="Hansen M."/>
            <person name="Howarth C."/>
            <person name="Imamovic A."/>
            <person name="Larimer J."/>
            <person name="McCowen C."/>
            <person name="Montmayeur A."/>
            <person name="Murphy C."/>
            <person name="Neiman D."/>
            <person name="Pearson M."/>
            <person name="Priest M."/>
            <person name="Roberts A."/>
            <person name="Saif S."/>
            <person name="Shea T."/>
            <person name="Sisk P."/>
            <person name="Sykes S."/>
            <person name="Wortman J."/>
            <person name="Nusbaum C."/>
            <person name="Birren B."/>
        </authorList>
    </citation>
    <scope>NUCLEOTIDE SEQUENCE [LARGE SCALE GENOMIC DNA]</scope>
    <source>
        <strain evidence="2 3">VS20</strain>
    </source>
</reference>
<evidence type="ECO:0000313" key="3">
    <source>
        <dbReference type="Proteomes" id="UP000030762"/>
    </source>
</evidence>
<keyword evidence="3" id="KW-1185">Reference proteome</keyword>
<gene>
    <name evidence="2" type="ORF">SDRG_05282</name>
</gene>
<name>T0QSS7_SAPDV</name>
<accession>T0QSS7</accession>
<dbReference type="Proteomes" id="UP000030762">
    <property type="component" value="Unassembled WGS sequence"/>
</dbReference>
<dbReference type="OrthoDB" id="10521560at2759"/>
<feature type="compositionally biased region" description="Basic and acidic residues" evidence="1">
    <location>
        <begin position="278"/>
        <end position="293"/>
    </location>
</feature>
<evidence type="ECO:0000256" key="1">
    <source>
        <dbReference type="SAM" id="MobiDB-lite"/>
    </source>
</evidence>
<dbReference type="GeneID" id="19946009"/>
<dbReference type="InParanoid" id="T0QSS7"/>
<organism evidence="2 3">
    <name type="scientific">Saprolegnia diclina (strain VS20)</name>
    <dbReference type="NCBI Taxonomy" id="1156394"/>
    <lineage>
        <taxon>Eukaryota</taxon>
        <taxon>Sar</taxon>
        <taxon>Stramenopiles</taxon>
        <taxon>Oomycota</taxon>
        <taxon>Saprolegniomycetes</taxon>
        <taxon>Saprolegniales</taxon>
        <taxon>Saprolegniaceae</taxon>
        <taxon>Saprolegnia</taxon>
    </lineage>
</organism>